<proteinExistence type="predicted"/>
<evidence type="ECO:0000313" key="2">
    <source>
        <dbReference type="EMBL" id="CAE1140566.1"/>
    </source>
</evidence>
<organism evidence="2 3">
    <name type="scientific">Acanthosepion pharaonis</name>
    <name type="common">Pharaoh cuttlefish</name>
    <name type="synonym">Sepia pharaonis</name>
    <dbReference type="NCBI Taxonomy" id="158019"/>
    <lineage>
        <taxon>Eukaryota</taxon>
        <taxon>Metazoa</taxon>
        <taxon>Spiralia</taxon>
        <taxon>Lophotrochozoa</taxon>
        <taxon>Mollusca</taxon>
        <taxon>Cephalopoda</taxon>
        <taxon>Coleoidea</taxon>
        <taxon>Decapodiformes</taxon>
        <taxon>Sepiida</taxon>
        <taxon>Sepiina</taxon>
        <taxon>Sepiidae</taxon>
        <taxon>Acanthosepion</taxon>
    </lineage>
</organism>
<feature type="region of interest" description="Disordered" evidence="1">
    <location>
        <begin position="1"/>
        <end position="64"/>
    </location>
</feature>
<name>A0A812AKJ9_ACAPH</name>
<keyword evidence="3" id="KW-1185">Reference proteome</keyword>
<protein>
    <submittedName>
        <fullName evidence="2">Uncharacterized protein</fullName>
    </submittedName>
</protein>
<gene>
    <name evidence="2" type="ORF">SPHA_617</name>
</gene>
<evidence type="ECO:0000313" key="3">
    <source>
        <dbReference type="Proteomes" id="UP000597762"/>
    </source>
</evidence>
<dbReference type="Proteomes" id="UP000597762">
    <property type="component" value="Unassembled WGS sequence"/>
</dbReference>
<evidence type="ECO:0000256" key="1">
    <source>
        <dbReference type="SAM" id="MobiDB-lite"/>
    </source>
</evidence>
<feature type="compositionally biased region" description="Polar residues" evidence="1">
    <location>
        <begin position="1"/>
        <end position="18"/>
    </location>
</feature>
<dbReference type="OrthoDB" id="6242451at2759"/>
<accession>A0A812AKJ9</accession>
<dbReference type="EMBL" id="CAHIKZ030000013">
    <property type="protein sequence ID" value="CAE1140566.1"/>
    <property type="molecule type" value="Genomic_DNA"/>
</dbReference>
<feature type="compositionally biased region" description="Polar residues" evidence="1">
    <location>
        <begin position="25"/>
        <end position="34"/>
    </location>
</feature>
<comment type="caution">
    <text evidence="2">The sequence shown here is derived from an EMBL/GenBank/DDBJ whole genome shotgun (WGS) entry which is preliminary data.</text>
</comment>
<sequence length="155" mass="17580">MGRQRQTGSSQLWCSSPGNFKKNAGSRTKGYTQRLSRKRTVDDDGAPRLPPESQHGHPIAQNRRNQVRLNSDLSVPFTIVNCVKQGCVLALTLFSIFLSMMLKLATEYLDDDNAVYICYRLDGNLFNIRRLHPTQRLDLLFADNTSLVAHTERTL</sequence>
<dbReference type="AlphaFoldDB" id="A0A812AKJ9"/>
<reference evidence="2" key="1">
    <citation type="submission" date="2021-01" db="EMBL/GenBank/DDBJ databases">
        <authorList>
            <person name="Li R."/>
            <person name="Bekaert M."/>
        </authorList>
    </citation>
    <scope>NUCLEOTIDE SEQUENCE</scope>
    <source>
        <strain evidence="2">Farmed</strain>
    </source>
</reference>